<dbReference type="GeneID" id="72070370"/>
<organism evidence="2 3">
    <name type="scientific">Purpureocillium takamizusanense</name>
    <dbReference type="NCBI Taxonomy" id="2060973"/>
    <lineage>
        <taxon>Eukaryota</taxon>
        <taxon>Fungi</taxon>
        <taxon>Dikarya</taxon>
        <taxon>Ascomycota</taxon>
        <taxon>Pezizomycotina</taxon>
        <taxon>Sordariomycetes</taxon>
        <taxon>Hypocreomycetidae</taxon>
        <taxon>Hypocreales</taxon>
        <taxon>Ophiocordycipitaceae</taxon>
        <taxon>Purpureocillium</taxon>
    </lineage>
</organism>
<dbReference type="EMBL" id="CP086361">
    <property type="protein sequence ID" value="UNI22544.1"/>
    <property type="molecule type" value="Genomic_DNA"/>
</dbReference>
<proteinExistence type="predicted"/>
<dbReference type="KEGG" id="ptkz:JDV02_008424"/>
<name>A0A9Q8QPS0_9HYPO</name>
<evidence type="ECO:0000256" key="1">
    <source>
        <dbReference type="SAM" id="MobiDB-lite"/>
    </source>
</evidence>
<keyword evidence="3" id="KW-1185">Reference proteome</keyword>
<feature type="compositionally biased region" description="Polar residues" evidence="1">
    <location>
        <begin position="66"/>
        <end position="76"/>
    </location>
</feature>
<protein>
    <submittedName>
        <fullName evidence="2">Uncharacterized protein</fullName>
    </submittedName>
</protein>
<sequence length="122" mass="13457">MLGQWRSRAAVGRPLGWLCVNMTMRKRSDGFRWYTKGPLPLRPSQAPSITRLGVAKCPRSGVDNPWSDSASSQIQTPKRRGLAGVHVKRTSERAVPTADLVDHLSGDMTPWTDPPLRPGQQG</sequence>
<dbReference type="RefSeq" id="XP_047846025.1">
    <property type="nucleotide sequence ID" value="XM_047990019.1"/>
</dbReference>
<dbReference type="AlphaFoldDB" id="A0A9Q8QPS0"/>
<evidence type="ECO:0000313" key="2">
    <source>
        <dbReference type="EMBL" id="UNI22544.1"/>
    </source>
</evidence>
<feature type="region of interest" description="Disordered" evidence="1">
    <location>
        <begin position="60"/>
        <end position="122"/>
    </location>
</feature>
<feature type="compositionally biased region" description="Pro residues" evidence="1">
    <location>
        <begin position="112"/>
        <end position="122"/>
    </location>
</feature>
<evidence type="ECO:0000313" key="3">
    <source>
        <dbReference type="Proteomes" id="UP000829364"/>
    </source>
</evidence>
<accession>A0A9Q8QPS0</accession>
<dbReference type="Proteomes" id="UP000829364">
    <property type="component" value="Chromosome 8"/>
</dbReference>
<reference evidence="2" key="1">
    <citation type="submission" date="2021-11" db="EMBL/GenBank/DDBJ databases">
        <title>Purpureocillium_takamizusanense_genome.</title>
        <authorList>
            <person name="Nguyen N.-H."/>
        </authorList>
    </citation>
    <scope>NUCLEOTIDE SEQUENCE</scope>
    <source>
        <strain evidence="2">PT3</strain>
    </source>
</reference>
<gene>
    <name evidence="2" type="ORF">JDV02_008424</name>
</gene>